<keyword evidence="12" id="KW-0121">Carboxypeptidase</keyword>
<feature type="active site" description="Proton acceptor" evidence="7">
    <location>
        <position position="60"/>
    </location>
</feature>
<keyword evidence="3" id="KW-0378">Hydrolase</keyword>
<gene>
    <name evidence="12" type="ordered locus">MCA2619</name>
</gene>
<sequence>MMSRRLCRFVGIVVVAVAVGWVAGEAVAAPYSALVMEVESDRVLYERNADEIRHPASLTKMMTLYLVFEALVQGRISLYDTFYASSYAASRSPSRIGLRPGDPLTVEEGILALVTCSANDAAATLGEGLAGSEPAFAAMMTRKARELGMSQTVFRNASGLPDPEQVTTARDMYRLGKALLKHFPQYYPYFSTSRFQYRGRSFHNHNHLLENYYGADGIKTGFVNASGFNLVASARRNGVRLVGVVFGGNSSFRRDAHMRDILDDGFAQIEGRESSVRFAGFDQGYVPRLLIRPGESRVSAVPKKARRAAAGKTNGHRARVVAARPSPGTQKGMSTHAKRKPVEAKPLPARLRSSRTSVKFRR</sequence>
<evidence type="ECO:0000313" key="13">
    <source>
        <dbReference type="Proteomes" id="UP000006821"/>
    </source>
</evidence>
<keyword evidence="2" id="KW-0732">Signal</keyword>
<evidence type="ECO:0000256" key="2">
    <source>
        <dbReference type="ARBA" id="ARBA00022729"/>
    </source>
</evidence>
<protein>
    <submittedName>
        <fullName evidence="12">Putative D-alanyl-D-alanine carboxypeptidase</fullName>
    </submittedName>
</protein>
<evidence type="ECO:0000256" key="10">
    <source>
        <dbReference type="SAM" id="MobiDB-lite"/>
    </source>
</evidence>
<dbReference type="InterPro" id="IPR012338">
    <property type="entry name" value="Beta-lactam/transpept-like"/>
</dbReference>
<dbReference type="PRINTS" id="PR00725">
    <property type="entry name" value="DADACBPTASE1"/>
</dbReference>
<organism evidence="12 13">
    <name type="scientific">Methylococcus capsulatus (strain ATCC 33009 / NCIMB 11132 / Bath)</name>
    <dbReference type="NCBI Taxonomy" id="243233"/>
    <lineage>
        <taxon>Bacteria</taxon>
        <taxon>Pseudomonadati</taxon>
        <taxon>Pseudomonadota</taxon>
        <taxon>Gammaproteobacteria</taxon>
        <taxon>Methylococcales</taxon>
        <taxon>Methylococcaceae</taxon>
        <taxon>Methylococcus</taxon>
    </lineage>
</organism>
<dbReference type="InterPro" id="IPR001967">
    <property type="entry name" value="Peptidase_S11_N"/>
</dbReference>
<evidence type="ECO:0000256" key="1">
    <source>
        <dbReference type="ARBA" id="ARBA00007164"/>
    </source>
</evidence>
<evidence type="ECO:0000256" key="7">
    <source>
        <dbReference type="PIRSR" id="PIRSR618044-1"/>
    </source>
</evidence>
<evidence type="ECO:0000259" key="11">
    <source>
        <dbReference type="Pfam" id="PF00768"/>
    </source>
</evidence>
<feature type="region of interest" description="Disordered" evidence="10">
    <location>
        <begin position="309"/>
        <end position="362"/>
    </location>
</feature>
<keyword evidence="12" id="KW-0645">Protease</keyword>
<name>Q604C7_METCA</name>
<dbReference type="KEGG" id="mca:MCA2619"/>
<proteinExistence type="inferred from homology"/>
<dbReference type="Gene3D" id="3.40.710.10">
    <property type="entry name" value="DD-peptidase/beta-lactamase superfamily"/>
    <property type="match status" value="1"/>
</dbReference>
<dbReference type="GO" id="GO:0006508">
    <property type="term" value="P:proteolysis"/>
    <property type="evidence" value="ECO:0007669"/>
    <property type="project" value="InterPro"/>
</dbReference>
<reference evidence="12 13" key="1">
    <citation type="journal article" date="2004" name="PLoS Biol.">
        <title>Genomic insights into methanotrophy: the complete genome sequence of Methylococcus capsulatus (Bath).</title>
        <authorList>
            <person name="Ward N.L."/>
            <person name="Larsen O."/>
            <person name="Sakwa J."/>
            <person name="Bruseth L."/>
            <person name="Khouri H.M."/>
            <person name="Durkin A.S."/>
            <person name="Dimitrov G."/>
            <person name="Jiang L."/>
            <person name="Scanlan D."/>
            <person name="Kang K.H."/>
            <person name="Lewis M.R."/>
            <person name="Nelson K.E."/>
            <person name="Methe B.A."/>
            <person name="Wu M."/>
            <person name="Heidelberg J.F."/>
            <person name="Paulsen I.T."/>
            <person name="Fouts D.E."/>
            <person name="Ravel J."/>
            <person name="Tettelin H."/>
            <person name="Ren Q."/>
            <person name="Read T.D."/>
            <person name="DeBoy R.T."/>
            <person name="Seshadri R."/>
            <person name="Salzberg S.L."/>
            <person name="Jensen H.B."/>
            <person name="Birkeland N.K."/>
            <person name="Nelson W.C."/>
            <person name="Dodson R.J."/>
            <person name="Grindhaug S.H."/>
            <person name="Holt I.E."/>
            <person name="Eidhammer I."/>
            <person name="Jonasen I."/>
            <person name="Vanaken S."/>
            <person name="Utterback T.R."/>
            <person name="Feldblyum T.V."/>
            <person name="Fraser C.M."/>
            <person name="Lillehaug J.R."/>
            <person name="Eisen J.A."/>
        </authorList>
    </citation>
    <scope>NUCLEOTIDE SEQUENCE [LARGE SCALE GENOMIC DNA]</scope>
    <source>
        <strain evidence="13">ATCC 33009 / NCIMB 11132 / Bath</strain>
    </source>
</reference>
<dbReference type="PANTHER" id="PTHR21581:SF6">
    <property type="entry name" value="TRAFFICKING PROTEIN PARTICLE COMPLEX SUBUNIT 12"/>
    <property type="match status" value="1"/>
</dbReference>
<dbReference type="HOGENOM" id="CLU_027070_1_1_6"/>
<feature type="domain" description="Peptidase S11 D-alanyl-D-alanine carboxypeptidase A N-terminal" evidence="11">
    <location>
        <begin position="31"/>
        <end position="249"/>
    </location>
</feature>
<dbReference type="GO" id="GO:0008360">
    <property type="term" value="P:regulation of cell shape"/>
    <property type="evidence" value="ECO:0007669"/>
    <property type="project" value="UniProtKB-KW"/>
</dbReference>
<keyword evidence="5" id="KW-0573">Peptidoglycan synthesis</keyword>
<dbReference type="InterPro" id="IPR018044">
    <property type="entry name" value="Peptidase_S11"/>
</dbReference>
<dbReference type="AlphaFoldDB" id="Q604C7"/>
<comment type="similarity">
    <text evidence="1 9">Belongs to the peptidase S11 family.</text>
</comment>
<dbReference type="GO" id="GO:0009252">
    <property type="term" value="P:peptidoglycan biosynthetic process"/>
    <property type="evidence" value="ECO:0007669"/>
    <property type="project" value="UniProtKB-KW"/>
</dbReference>
<evidence type="ECO:0000313" key="12">
    <source>
        <dbReference type="EMBL" id="AAU91280.1"/>
    </source>
</evidence>
<dbReference type="Pfam" id="PF00768">
    <property type="entry name" value="Peptidase_S11"/>
    <property type="match status" value="1"/>
</dbReference>
<dbReference type="Proteomes" id="UP000006821">
    <property type="component" value="Chromosome"/>
</dbReference>
<dbReference type="SUPFAM" id="SSF56601">
    <property type="entry name" value="beta-lactamase/transpeptidase-like"/>
    <property type="match status" value="1"/>
</dbReference>
<evidence type="ECO:0000256" key="6">
    <source>
        <dbReference type="ARBA" id="ARBA00023316"/>
    </source>
</evidence>
<feature type="compositionally biased region" description="Basic residues" evidence="10">
    <location>
        <begin position="309"/>
        <end position="319"/>
    </location>
</feature>
<evidence type="ECO:0000256" key="8">
    <source>
        <dbReference type="PIRSR" id="PIRSR618044-2"/>
    </source>
</evidence>
<dbReference type="GO" id="GO:0009002">
    <property type="term" value="F:serine-type D-Ala-D-Ala carboxypeptidase activity"/>
    <property type="evidence" value="ECO:0007669"/>
    <property type="project" value="InterPro"/>
</dbReference>
<evidence type="ECO:0000256" key="5">
    <source>
        <dbReference type="ARBA" id="ARBA00022984"/>
    </source>
</evidence>
<dbReference type="eggNOG" id="COG1686">
    <property type="taxonomic scope" value="Bacteria"/>
</dbReference>
<accession>Q604C7</accession>
<keyword evidence="4" id="KW-0133">Cell shape</keyword>
<evidence type="ECO:0000256" key="3">
    <source>
        <dbReference type="ARBA" id="ARBA00022801"/>
    </source>
</evidence>
<feature type="active site" evidence="7">
    <location>
        <position position="117"/>
    </location>
</feature>
<dbReference type="GO" id="GO:0071555">
    <property type="term" value="P:cell wall organization"/>
    <property type="evidence" value="ECO:0007669"/>
    <property type="project" value="UniProtKB-KW"/>
</dbReference>
<dbReference type="STRING" id="243233.MCA2619"/>
<dbReference type="EMBL" id="AE017282">
    <property type="protein sequence ID" value="AAU91280.1"/>
    <property type="molecule type" value="Genomic_DNA"/>
</dbReference>
<dbReference type="PANTHER" id="PTHR21581">
    <property type="entry name" value="D-ALANYL-D-ALANINE CARBOXYPEPTIDASE"/>
    <property type="match status" value="1"/>
</dbReference>
<evidence type="ECO:0000256" key="4">
    <source>
        <dbReference type="ARBA" id="ARBA00022960"/>
    </source>
</evidence>
<keyword evidence="6" id="KW-0961">Cell wall biogenesis/degradation</keyword>
<feature type="binding site" evidence="8">
    <location>
        <position position="219"/>
    </location>
    <ligand>
        <name>substrate</name>
    </ligand>
</feature>
<feature type="active site" description="Acyl-ester intermediate" evidence="7">
    <location>
        <position position="57"/>
    </location>
</feature>
<evidence type="ECO:0000256" key="9">
    <source>
        <dbReference type="RuleBase" id="RU004016"/>
    </source>
</evidence>